<sequence length="98" mass="11475">MSTLVQKDIYQSSHLLRFLQQWIDDLEIREEQIARQIVRLIPAQCPFAREVRLFGRVILRIPALCKLNPLYEQLMGLRFRALCFLADQCGEDIASHCT</sequence>
<gene>
    <name evidence="2" type="ORF">NIES593_15450</name>
</gene>
<proteinExistence type="predicted"/>
<name>A0A1U7HDG3_9CYAN</name>
<keyword evidence="3" id="KW-1185">Reference proteome</keyword>
<evidence type="ECO:0000313" key="2">
    <source>
        <dbReference type="EMBL" id="OKH21609.1"/>
    </source>
</evidence>
<accession>A0A1U7HDG3</accession>
<dbReference type="InterPro" id="IPR009717">
    <property type="entry name" value="Mo-dep_Nase_C"/>
</dbReference>
<evidence type="ECO:0000313" key="3">
    <source>
        <dbReference type="Proteomes" id="UP000186868"/>
    </source>
</evidence>
<dbReference type="AlphaFoldDB" id="A0A1U7HDG3"/>
<dbReference type="Pfam" id="PF06967">
    <property type="entry name" value="Mo-nitro_C"/>
    <property type="match status" value="1"/>
</dbReference>
<feature type="domain" description="Mo-dependent nitrogenase C-terminal" evidence="1">
    <location>
        <begin position="15"/>
        <end position="97"/>
    </location>
</feature>
<reference evidence="2 3" key="1">
    <citation type="submission" date="2016-11" db="EMBL/GenBank/DDBJ databases">
        <title>Draft Genome Sequences of Nine Cyanobacterial Strains from Diverse Habitats.</title>
        <authorList>
            <person name="Zhu T."/>
            <person name="Hou S."/>
            <person name="Lu X."/>
            <person name="Hess W.R."/>
        </authorList>
    </citation>
    <scope>NUCLEOTIDE SEQUENCE [LARGE SCALE GENOMIC DNA]</scope>
    <source>
        <strain evidence="2 3">NIES-593</strain>
    </source>
</reference>
<dbReference type="STRING" id="1921803.NIES593_15450"/>
<dbReference type="RefSeq" id="WP_073600436.1">
    <property type="nucleotide sequence ID" value="NZ_MRCB01000019.1"/>
</dbReference>
<evidence type="ECO:0000259" key="1">
    <source>
        <dbReference type="Pfam" id="PF06967"/>
    </source>
</evidence>
<dbReference type="OrthoDB" id="516441at2"/>
<comment type="caution">
    <text evidence="2">The sequence shown here is derived from an EMBL/GenBank/DDBJ whole genome shotgun (WGS) entry which is preliminary data.</text>
</comment>
<organism evidence="2 3">
    <name type="scientific">Hydrococcus rivularis NIES-593</name>
    <dbReference type="NCBI Taxonomy" id="1921803"/>
    <lineage>
        <taxon>Bacteria</taxon>
        <taxon>Bacillati</taxon>
        <taxon>Cyanobacteriota</taxon>
        <taxon>Cyanophyceae</taxon>
        <taxon>Pleurocapsales</taxon>
        <taxon>Hydrococcaceae</taxon>
        <taxon>Hydrococcus</taxon>
    </lineage>
</organism>
<dbReference type="EMBL" id="MRCB01000019">
    <property type="protein sequence ID" value="OKH21609.1"/>
    <property type="molecule type" value="Genomic_DNA"/>
</dbReference>
<protein>
    <submittedName>
        <fullName evidence="2">Mo-dependent nitrogenase</fullName>
    </submittedName>
</protein>
<dbReference type="Proteomes" id="UP000186868">
    <property type="component" value="Unassembled WGS sequence"/>
</dbReference>